<organism evidence="2 3">
    <name type="scientific">Azospirillum lipoferum (strain 4B)</name>
    <dbReference type="NCBI Taxonomy" id="862719"/>
    <lineage>
        <taxon>Bacteria</taxon>
        <taxon>Pseudomonadati</taxon>
        <taxon>Pseudomonadota</taxon>
        <taxon>Alphaproteobacteria</taxon>
        <taxon>Rhodospirillales</taxon>
        <taxon>Azospirillaceae</taxon>
        <taxon>Azospirillum</taxon>
    </lineage>
</organism>
<name>G7Z415_AZOL4</name>
<keyword evidence="3" id="KW-1185">Reference proteome</keyword>
<dbReference type="KEGG" id="ali:AZOLI_2977"/>
<dbReference type="EMBL" id="FQ311868">
    <property type="protein sequence ID" value="CBS88148.1"/>
    <property type="molecule type" value="Genomic_DNA"/>
</dbReference>
<feature type="region of interest" description="Disordered" evidence="1">
    <location>
        <begin position="57"/>
        <end position="93"/>
    </location>
</feature>
<dbReference type="Proteomes" id="UP000005667">
    <property type="component" value="Chromosome"/>
</dbReference>
<sequence length="93" mass="10384">MQPIERARRLSRSLQARFRIDLFSALVEREFERRLAETILEAERDAYRRGREEALAGSGGAAVPVSADDGNTAVNPSPRREEGAWPGGRPMTM</sequence>
<evidence type="ECO:0000256" key="1">
    <source>
        <dbReference type="SAM" id="MobiDB-lite"/>
    </source>
</evidence>
<proteinExistence type="predicted"/>
<evidence type="ECO:0000313" key="2">
    <source>
        <dbReference type="EMBL" id="CBS88148.1"/>
    </source>
</evidence>
<dbReference type="OrthoDB" id="7307965at2"/>
<dbReference type="HOGENOM" id="CLU_2393530_0_0_5"/>
<gene>
    <name evidence="2" type="ordered locus">AZOLI_2977</name>
</gene>
<dbReference type="AlphaFoldDB" id="G7Z415"/>
<protein>
    <submittedName>
        <fullName evidence="2">Uncharacterized protein</fullName>
    </submittedName>
</protein>
<dbReference type="STRING" id="862719.AZOLI_2977"/>
<evidence type="ECO:0000313" key="3">
    <source>
        <dbReference type="Proteomes" id="UP000005667"/>
    </source>
</evidence>
<reference evidence="3" key="1">
    <citation type="journal article" date="2011" name="PLoS Genet.">
        <title>Azospirillum genomes reveal transition of bacteria from aquatic to terrestrial environments.</title>
        <authorList>
            <person name="Wisniewski-Dye F."/>
            <person name="Borziak K."/>
            <person name="Khalsa-Moyers G."/>
            <person name="Alexandre G."/>
            <person name="Sukharnikov L.O."/>
            <person name="Wuichet K."/>
            <person name="Hurst G.B."/>
            <person name="McDonald W.H."/>
            <person name="Robertson J.S."/>
            <person name="Barbe V."/>
            <person name="Calteau A."/>
            <person name="Rouy Z."/>
            <person name="Mangenot S."/>
            <person name="Prigent-Combaret C."/>
            <person name="Normand P."/>
            <person name="Boyer M."/>
            <person name="Siguier P."/>
            <person name="Dessaux Y."/>
            <person name="Elmerich C."/>
            <person name="Condemine G."/>
            <person name="Krishnen G."/>
            <person name="Kennedy I."/>
            <person name="Paterson A.H."/>
            <person name="Gonzalez V."/>
            <person name="Mavingui P."/>
            <person name="Zhulin I.B."/>
        </authorList>
    </citation>
    <scope>NUCLEOTIDE SEQUENCE [LARGE SCALE GENOMIC DNA]</scope>
    <source>
        <strain evidence="3">4B</strain>
    </source>
</reference>
<dbReference type="RefSeq" id="WP_014249122.1">
    <property type="nucleotide sequence ID" value="NC_016622.1"/>
</dbReference>
<accession>G7Z415</accession>